<gene>
    <name evidence="2" type="ORF">GCM10009546_15130</name>
</gene>
<reference evidence="3" key="1">
    <citation type="journal article" date="2019" name="Int. J. Syst. Evol. Microbiol.">
        <title>The Global Catalogue of Microorganisms (GCM) 10K type strain sequencing project: providing services to taxonomists for standard genome sequencing and annotation.</title>
        <authorList>
            <consortium name="The Broad Institute Genomics Platform"/>
            <consortium name="The Broad Institute Genome Sequencing Center for Infectious Disease"/>
            <person name="Wu L."/>
            <person name="Ma J."/>
        </authorList>
    </citation>
    <scope>NUCLEOTIDE SEQUENCE [LARGE SCALE GENOMIC DNA]</scope>
    <source>
        <strain evidence="3">JCM 10667</strain>
    </source>
</reference>
<proteinExistence type="predicted"/>
<dbReference type="Gene3D" id="3.40.50.150">
    <property type="entry name" value="Vaccinia Virus protein VP39"/>
    <property type="match status" value="1"/>
</dbReference>
<sequence>MAILITFPDRSITGGDGTRFSLPAMPAALSYSPLPPSGAWSYRNVSSPREDSTAPAESLACEARRPLVDATHPSSARVYDYLLGGKDNFATDRSAANKIEEAFPAIRTGAQENRRFLLRGVRYLAAEAGIRQFLDIGTGIPTSPNVHEAAQGITPEARIAYVDNDPIVLAHARALMVSDPRGNVGYLDADIRAPEAIVGSDLVRKVLDFDEPIALILSAILHFIPDEERPAEIVRTFVEALPPGSYVLASHVTPEHEPRLRPASAGYRDDGVRTRPRTAAEFERLVFAGRGLELVPPGVVLVSRWRRDPDEPPAPSPAEVSAYGGLAKLAG</sequence>
<keyword evidence="3" id="KW-1185">Reference proteome</keyword>
<accession>A0ABP3NUS0</accession>
<evidence type="ECO:0000256" key="1">
    <source>
        <dbReference type="SAM" id="MobiDB-lite"/>
    </source>
</evidence>
<dbReference type="InterPro" id="IPR006764">
    <property type="entry name" value="SAM_dep_MeTrfase_SAV2177_type"/>
</dbReference>
<protein>
    <submittedName>
        <fullName evidence="2">SAM-dependent methyltransferase</fullName>
    </submittedName>
</protein>
<feature type="region of interest" description="Disordered" evidence="1">
    <location>
        <begin position="306"/>
        <end position="331"/>
    </location>
</feature>
<keyword evidence="2" id="KW-0489">Methyltransferase</keyword>
<dbReference type="Pfam" id="PF04672">
    <property type="entry name" value="Methyltransf_19"/>
    <property type="match status" value="1"/>
</dbReference>
<dbReference type="EMBL" id="BAAAHD010000015">
    <property type="protein sequence ID" value="GAA0554133.1"/>
    <property type="molecule type" value="Genomic_DNA"/>
</dbReference>
<dbReference type="GO" id="GO:0008168">
    <property type="term" value="F:methyltransferase activity"/>
    <property type="evidence" value="ECO:0007669"/>
    <property type="project" value="UniProtKB-KW"/>
</dbReference>
<organism evidence="2 3">
    <name type="scientific">Actinomadura livida</name>
    <dbReference type="NCBI Taxonomy" id="79909"/>
    <lineage>
        <taxon>Bacteria</taxon>
        <taxon>Bacillati</taxon>
        <taxon>Actinomycetota</taxon>
        <taxon>Actinomycetes</taxon>
        <taxon>Streptosporangiales</taxon>
        <taxon>Thermomonosporaceae</taxon>
        <taxon>Actinomadura</taxon>
    </lineage>
</organism>
<name>A0ABP3NUS0_9ACTN</name>
<evidence type="ECO:0000313" key="3">
    <source>
        <dbReference type="Proteomes" id="UP001501427"/>
    </source>
</evidence>
<dbReference type="InterPro" id="IPR029063">
    <property type="entry name" value="SAM-dependent_MTases_sf"/>
</dbReference>
<dbReference type="Proteomes" id="UP001501427">
    <property type="component" value="Unassembled WGS sequence"/>
</dbReference>
<evidence type="ECO:0000313" key="2">
    <source>
        <dbReference type="EMBL" id="GAA0554133.1"/>
    </source>
</evidence>
<comment type="caution">
    <text evidence="2">The sequence shown here is derived from an EMBL/GenBank/DDBJ whole genome shotgun (WGS) entry which is preliminary data.</text>
</comment>
<keyword evidence="2" id="KW-0808">Transferase</keyword>
<dbReference type="SUPFAM" id="SSF53335">
    <property type="entry name" value="S-adenosyl-L-methionine-dependent methyltransferases"/>
    <property type="match status" value="1"/>
</dbReference>
<dbReference type="GO" id="GO:0032259">
    <property type="term" value="P:methylation"/>
    <property type="evidence" value="ECO:0007669"/>
    <property type="project" value="UniProtKB-KW"/>
</dbReference>